<name>A0A455VLQ4_9GAMM</name>
<dbReference type="RefSeq" id="WP_006709299.1">
    <property type="nucleotide sequence ID" value="NZ_AP019531.1"/>
</dbReference>
<dbReference type="Proteomes" id="UP000324392">
    <property type="component" value="Chromosome"/>
</dbReference>
<protein>
    <submittedName>
        <fullName evidence="1">Uncharacterized protein</fullName>
    </submittedName>
</protein>
<reference evidence="1 2" key="1">
    <citation type="submission" date="2019-03" db="EMBL/GenBank/DDBJ databases">
        <title>The genome sequence of Candidatus Serratia symbiotica strain IS.</title>
        <authorList>
            <person name="Nikoh N."/>
            <person name="Koga R."/>
            <person name="Oshima K."/>
            <person name="Hattori M."/>
            <person name="Fukatsu T."/>
        </authorList>
    </citation>
    <scope>NUCLEOTIDE SEQUENCE [LARGE SCALE GENOMIC DNA]</scope>
    <source>
        <strain evidence="1 2">IS</strain>
    </source>
</reference>
<gene>
    <name evidence="1" type="ORF">SSYIS1_21970</name>
</gene>
<organism evidence="1 2">
    <name type="scientific">Serratia symbiotica</name>
    <dbReference type="NCBI Taxonomy" id="138074"/>
    <lineage>
        <taxon>Bacteria</taxon>
        <taxon>Pseudomonadati</taxon>
        <taxon>Pseudomonadota</taxon>
        <taxon>Gammaproteobacteria</taxon>
        <taxon>Enterobacterales</taxon>
        <taxon>Yersiniaceae</taxon>
        <taxon>Serratia</taxon>
    </lineage>
</organism>
<sequence>MIRFASTQLRPVLSQQGGMQRPLIPEKNLGIYIRVPDDKNPGEWLKAWAVGCNPSTDENWSENADALIAEEEYSFKTFMAQSTFDAVLNEHHDLFMTPVNNHSSGMTVKRETHPPQKVYVSVDEFRNQIQWLHDLSLRHFHACVGNAERLRWRLQALYVLDQVIRLDSTRAKPVDRKLFDNALCRVRDCIRQVMLDGSVRYT</sequence>
<evidence type="ECO:0000313" key="2">
    <source>
        <dbReference type="Proteomes" id="UP000324392"/>
    </source>
</evidence>
<dbReference type="EMBL" id="AP019531">
    <property type="protein sequence ID" value="BBI92460.1"/>
    <property type="molecule type" value="Genomic_DNA"/>
</dbReference>
<dbReference type="AlphaFoldDB" id="A0A455VLQ4"/>
<accession>A0A455VLQ4</accession>
<evidence type="ECO:0000313" key="1">
    <source>
        <dbReference type="EMBL" id="BBI92460.1"/>
    </source>
</evidence>
<proteinExistence type="predicted"/>